<sequence length="146" mass="16232">MKKYTLAVVSVLTLLFAACNASKETKSTGGNLYDTTWELEYISGPRIAFEGLFPNKKPQITFDQKETKVYGNNGCNGYSAPYTLKGKSLTFGEPGPATMMFCEGGGEQQFLQQMKKITSYEIDKDGKLNLIQGDVPMMRFKKVAKQ</sequence>
<organism evidence="3 4">
    <name type="scientific">Flavobacterium artemisiae</name>
    <dbReference type="NCBI Taxonomy" id="2126556"/>
    <lineage>
        <taxon>Bacteria</taxon>
        <taxon>Pseudomonadati</taxon>
        <taxon>Bacteroidota</taxon>
        <taxon>Flavobacteriia</taxon>
        <taxon>Flavobacteriales</taxon>
        <taxon>Flavobacteriaceae</taxon>
        <taxon>Flavobacterium</taxon>
    </lineage>
</organism>
<dbReference type="Pfam" id="PF03724">
    <property type="entry name" value="META"/>
    <property type="match status" value="1"/>
</dbReference>
<dbReference type="PROSITE" id="PS51257">
    <property type="entry name" value="PROKAR_LIPOPROTEIN"/>
    <property type="match status" value="1"/>
</dbReference>
<dbReference type="PANTHER" id="PTHR35535">
    <property type="entry name" value="HEAT SHOCK PROTEIN HSLJ"/>
    <property type="match status" value="1"/>
</dbReference>
<proteinExistence type="predicted"/>
<keyword evidence="4" id="KW-1185">Reference proteome</keyword>
<evidence type="ECO:0000313" key="4">
    <source>
        <dbReference type="Proteomes" id="UP001597138"/>
    </source>
</evidence>
<feature type="signal peptide" evidence="1">
    <location>
        <begin position="1"/>
        <end position="21"/>
    </location>
</feature>
<dbReference type="InterPro" id="IPR038670">
    <property type="entry name" value="HslJ-like_sf"/>
</dbReference>
<name>A0ABW4H8E6_9FLAO</name>
<dbReference type="RefSeq" id="WP_379816104.1">
    <property type="nucleotide sequence ID" value="NZ_JBHUDZ010000002.1"/>
</dbReference>
<dbReference type="Proteomes" id="UP001597138">
    <property type="component" value="Unassembled WGS sequence"/>
</dbReference>
<dbReference type="EMBL" id="JBHUDZ010000002">
    <property type="protein sequence ID" value="MFD1601673.1"/>
    <property type="molecule type" value="Genomic_DNA"/>
</dbReference>
<evidence type="ECO:0000256" key="1">
    <source>
        <dbReference type="SAM" id="SignalP"/>
    </source>
</evidence>
<dbReference type="InterPro" id="IPR053147">
    <property type="entry name" value="Hsp_HslJ-like"/>
</dbReference>
<dbReference type="PANTHER" id="PTHR35535:SF1">
    <property type="entry name" value="HEAT SHOCK PROTEIN HSLJ"/>
    <property type="match status" value="1"/>
</dbReference>
<comment type="caution">
    <text evidence="3">The sequence shown here is derived from an EMBL/GenBank/DDBJ whole genome shotgun (WGS) entry which is preliminary data.</text>
</comment>
<accession>A0ABW4H8E6</accession>
<keyword evidence="1" id="KW-0732">Signal</keyword>
<evidence type="ECO:0000313" key="3">
    <source>
        <dbReference type="EMBL" id="MFD1601673.1"/>
    </source>
</evidence>
<reference evidence="4" key="1">
    <citation type="journal article" date="2019" name="Int. J. Syst. Evol. Microbiol.">
        <title>The Global Catalogue of Microorganisms (GCM) 10K type strain sequencing project: providing services to taxonomists for standard genome sequencing and annotation.</title>
        <authorList>
            <consortium name="The Broad Institute Genomics Platform"/>
            <consortium name="The Broad Institute Genome Sequencing Center for Infectious Disease"/>
            <person name="Wu L."/>
            <person name="Ma J."/>
        </authorList>
    </citation>
    <scope>NUCLEOTIDE SEQUENCE [LARGE SCALE GENOMIC DNA]</scope>
    <source>
        <strain evidence="4">CCUG 70865</strain>
    </source>
</reference>
<gene>
    <name evidence="3" type="ORF">ACFSC2_02855</name>
</gene>
<protein>
    <submittedName>
        <fullName evidence="3">META domain-containing protein</fullName>
    </submittedName>
</protein>
<feature type="domain" description="DUF306" evidence="2">
    <location>
        <begin position="31"/>
        <end position="140"/>
    </location>
</feature>
<evidence type="ECO:0000259" key="2">
    <source>
        <dbReference type="Pfam" id="PF03724"/>
    </source>
</evidence>
<dbReference type="InterPro" id="IPR005184">
    <property type="entry name" value="DUF306_Meta_HslJ"/>
</dbReference>
<dbReference type="Gene3D" id="2.40.128.270">
    <property type="match status" value="1"/>
</dbReference>
<feature type="chain" id="PRO_5045222039" evidence="1">
    <location>
        <begin position="22"/>
        <end position="146"/>
    </location>
</feature>